<reference evidence="13 14" key="1">
    <citation type="journal article" date="2024" name="bioRxiv">
        <title>A reference genome for Trichogramma kaykai: A tiny desert-dwelling parasitoid wasp with competing sex-ratio distorters.</title>
        <authorList>
            <person name="Culotta J."/>
            <person name="Lindsey A.R."/>
        </authorList>
    </citation>
    <scope>NUCLEOTIDE SEQUENCE [LARGE SCALE GENOMIC DNA]</scope>
    <source>
        <strain evidence="13 14">KSX58</strain>
    </source>
</reference>
<feature type="transmembrane region" description="Helical" evidence="12">
    <location>
        <begin position="501"/>
        <end position="528"/>
    </location>
</feature>
<evidence type="ECO:0000313" key="14">
    <source>
        <dbReference type="Proteomes" id="UP001627154"/>
    </source>
</evidence>
<evidence type="ECO:0000256" key="6">
    <source>
        <dbReference type="ARBA" id="ARBA00022725"/>
    </source>
</evidence>
<name>A0ABD2XLA1_9HYME</name>
<protein>
    <recommendedName>
        <fullName evidence="15">Sensory neuron membrane protein 1</fullName>
    </recommendedName>
</protein>
<comment type="subcellular location">
    <subcellularLocation>
        <location evidence="1">Cell membrane</location>
        <topology evidence="1">Multi-pass membrane protein</topology>
    </subcellularLocation>
</comment>
<evidence type="ECO:0000313" key="13">
    <source>
        <dbReference type="EMBL" id="KAL3405734.1"/>
    </source>
</evidence>
<evidence type="ECO:0000256" key="10">
    <source>
        <dbReference type="ARBA" id="ARBA00023170"/>
    </source>
</evidence>
<evidence type="ECO:0008006" key="15">
    <source>
        <dbReference type="Google" id="ProtNLM"/>
    </source>
</evidence>
<sequence>MRFAKKILELAASLSCACLRLSIYDKFRALKKMQKFMSIVSEAVKASAAEKRRRGRTTATKGGMLVVAGIVFGWVLWPMMLNFAIHRQVALRPGSKVRKIWQKFPFPLDFKIYLWNVTNPDEVTKGEKPVLNQIGPYFFEEWQEKVDIVDRKEDDTVEYSLKNKWIFVPGKSDGLDGQEELVMPHIFMLALIMAGVRERPKAMPIINKAVNSVFRNPTSLFVRVKAMDMMFNGLPIDCNVTDFAGSAVCSLLREKAEGTLQIDGPDQYRFSLLGAKNDTPSLARTRVLRGVKKLKQIGTVVEHDGKSNISKWDDEFCDTFNGTDGTVFHPKLYEDEDVVAFSPDLCRSISSKYRSKSKAKGISTNHYEASLGDPSTIPEQRCYCEAEDKCLTAGMMDLYKCVGVPLIATLPHFYLTDKQYLTMVDGLKPNPDQHKIFIDFEPFTGSPISARKRVQLNMMIFPIDKVKIIKTFPRALLPLVWIEEGIVLPNWMIRQLKLSHFAIGFMGFVKWMMILTGLVMCGFAAYLMTAADGANKATVKSANIENEKMSHSPNGKSNGIKTISAQLPVSVD</sequence>
<evidence type="ECO:0000256" key="11">
    <source>
        <dbReference type="ARBA" id="ARBA00023180"/>
    </source>
</evidence>
<feature type="transmembrane region" description="Helical" evidence="12">
    <location>
        <begin position="62"/>
        <end position="85"/>
    </location>
</feature>
<keyword evidence="4" id="KW-0716">Sensory transduction</keyword>
<dbReference type="GO" id="GO:0005886">
    <property type="term" value="C:plasma membrane"/>
    <property type="evidence" value="ECO:0007669"/>
    <property type="project" value="UniProtKB-SubCell"/>
</dbReference>
<keyword evidence="7 12" id="KW-1133">Transmembrane helix</keyword>
<gene>
    <name evidence="13" type="ORF">TKK_002082</name>
</gene>
<dbReference type="Proteomes" id="UP001627154">
    <property type="component" value="Unassembled WGS sequence"/>
</dbReference>
<evidence type="ECO:0000256" key="7">
    <source>
        <dbReference type="ARBA" id="ARBA00022989"/>
    </source>
</evidence>
<evidence type="ECO:0000256" key="8">
    <source>
        <dbReference type="ARBA" id="ARBA00023136"/>
    </source>
</evidence>
<evidence type="ECO:0000256" key="1">
    <source>
        <dbReference type="ARBA" id="ARBA00004651"/>
    </source>
</evidence>
<keyword evidence="3" id="KW-1003">Cell membrane</keyword>
<dbReference type="PRINTS" id="PR01609">
    <property type="entry name" value="CD36FAMILY"/>
</dbReference>
<keyword evidence="5 12" id="KW-0812">Transmembrane</keyword>
<keyword evidence="14" id="KW-1185">Reference proteome</keyword>
<dbReference type="EMBL" id="JBJJXI010000020">
    <property type="protein sequence ID" value="KAL3405734.1"/>
    <property type="molecule type" value="Genomic_DNA"/>
</dbReference>
<proteinExistence type="inferred from homology"/>
<dbReference type="PANTHER" id="PTHR11923:SF69">
    <property type="entry name" value="SENSORY NEURON MEMBRANE PROTEIN 1"/>
    <property type="match status" value="1"/>
</dbReference>
<dbReference type="PANTHER" id="PTHR11923">
    <property type="entry name" value="SCAVENGER RECEPTOR CLASS B TYPE-1 SR-B1"/>
    <property type="match status" value="1"/>
</dbReference>
<evidence type="ECO:0000256" key="4">
    <source>
        <dbReference type="ARBA" id="ARBA00022606"/>
    </source>
</evidence>
<keyword evidence="6" id="KW-0552">Olfaction</keyword>
<comment type="similarity">
    <text evidence="2">Belongs to the CD36 family.</text>
</comment>
<keyword evidence="8 12" id="KW-0472">Membrane</keyword>
<keyword evidence="9" id="KW-1015">Disulfide bond</keyword>
<dbReference type="AlphaFoldDB" id="A0ABD2XLA1"/>
<organism evidence="13 14">
    <name type="scientific">Trichogramma kaykai</name>
    <dbReference type="NCBI Taxonomy" id="54128"/>
    <lineage>
        <taxon>Eukaryota</taxon>
        <taxon>Metazoa</taxon>
        <taxon>Ecdysozoa</taxon>
        <taxon>Arthropoda</taxon>
        <taxon>Hexapoda</taxon>
        <taxon>Insecta</taxon>
        <taxon>Pterygota</taxon>
        <taxon>Neoptera</taxon>
        <taxon>Endopterygota</taxon>
        <taxon>Hymenoptera</taxon>
        <taxon>Apocrita</taxon>
        <taxon>Proctotrupomorpha</taxon>
        <taxon>Chalcidoidea</taxon>
        <taxon>Trichogrammatidae</taxon>
        <taxon>Trichogramma</taxon>
    </lineage>
</organism>
<evidence type="ECO:0000256" key="9">
    <source>
        <dbReference type="ARBA" id="ARBA00023157"/>
    </source>
</evidence>
<evidence type="ECO:0000256" key="2">
    <source>
        <dbReference type="ARBA" id="ARBA00010532"/>
    </source>
</evidence>
<evidence type="ECO:0000256" key="3">
    <source>
        <dbReference type="ARBA" id="ARBA00022475"/>
    </source>
</evidence>
<keyword evidence="10" id="KW-0675">Receptor</keyword>
<accession>A0ABD2XLA1</accession>
<dbReference type="GO" id="GO:0007608">
    <property type="term" value="P:sensory perception of smell"/>
    <property type="evidence" value="ECO:0007669"/>
    <property type="project" value="UniProtKB-KW"/>
</dbReference>
<dbReference type="InterPro" id="IPR002159">
    <property type="entry name" value="CD36_fam"/>
</dbReference>
<evidence type="ECO:0000256" key="12">
    <source>
        <dbReference type="SAM" id="Phobius"/>
    </source>
</evidence>
<dbReference type="Pfam" id="PF01130">
    <property type="entry name" value="CD36"/>
    <property type="match status" value="1"/>
</dbReference>
<comment type="caution">
    <text evidence="13">The sequence shown here is derived from an EMBL/GenBank/DDBJ whole genome shotgun (WGS) entry which is preliminary data.</text>
</comment>
<keyword evidence="11" id="KW-0325">Glycoprotein</keyword>
<evidence type="ECO:0000256" key="5">
    <source>
        <dbReference type="ARBA" id="ARBA00022692"/>
    </source>
</evidence>